<dbReference type="AlphaFoldDB" id="A8YCK7"/>
<dbReference type="EMBL" id="AM778915">
    <property type="protein sequence ID" value="CAO86716.1"/>
    <property type="molecule type" value="Genomic_DNA"/>
</dbReference>
<accession>A8YCK7</accession>
<protein>
    <submittedName>
        <fullName evidence="1">Similar to tr|Q8YJW9|Q8YJW9</fullName>
    </submittedName>
</protein>
<reference evidence="1" key="1">
    <citation type="submission" date="2007-08" db="EMBL/GenBank/DDBJ databases">
        <authorList>
            <person name="Frangeul L."/>
        </authorList>
    </citation>
    <scope>NUCLEOTIDE SEQUENCE</scope>
    <source>
        <strain evidence="1">PCC 7806</strain>
    </source>
</reference>
<name>A8YCK7_MICA7</name>
<evidence type="ECO:0000313" key="1">
    <source>
        <dbReference type="EMBL" id="CAO86716.1"/>
    </source>
</evidence>
<sequence length="52" mass="6016">MNRIDAPTLLTIIYVLVDDWYQEQGYRLTPMLPGPEPSFSDNVSMRSMIALR</sequence>
<dbReference type="RefSeq" id="WP_002744779.1">
    <property type="nucleotide sequence ID" value="NZ_CP130696.1"/>
</dbReference>
<organism evidence="1">
    <name type="scientific">Microcystis aeruginosa (strain PCC 7806)</name>
    <dbReference type="NCBI Taxonomy" id="267872"/>
    <lineage>
        <taxon>Bacteria</taxon>
        <taxon>Bacillati</taxon>
        <taxon>Cyanobacteriota</taxon>
        <taxon>Cyanophyceae</taxon>
        <taxon>Oscillatoriophycideae</taxon>
        <taxon>Chroococcales</taxon>
        <taxon>Microcystaceae</taxon>
        <taxon>Microcystis</taxon>
    </lineage>
</organism>
<gene>
    <name evidence="1" type="ORF">IPF_1734</name>
</gene>
<proteinExistence type="predicted"/>